<feature type="site" description="Important for catalytic activity, responsible for pKa modulation of the active site Glu and correct orientation of both the proton donor and substrate" evidence="6">
    <location>
        <position position="142"/>
    </location>
</feature>
<keyword evidence="4 7" id="KW-0326">Glycosidase</keyword>
<dbReference type="PANTHER" id="PTHR43817">
    <property type="entry name" value="GLYCOSYL HYDROLASE"/>
    <property type="match status" value="1"/>
</dbReference>
<dbReference type="SUPFAM" id="SSF75005">
    <property type="entry name" value="Arabinanase/levansucrase/invertase"/>
    <property type="match status" value="1"/>
</dbReference>
<dbReference type="InterPro" id="IPR023296">
    <property type="entry name" value="Glyco_hydro_beta-prop_sf"/>
</dbReference>
<dbReference type="Pfam" id="PF04616">
    <property type="entry name" value="Glyco_hydro_43"/>
    <property type="match status" value="1"/>
</dbReference>
<keyword evidence="3 7" id="KW-0378">Hydrolase</keyword>
<evidence type="ECO:0000313" key="9">
    <source>
        <dbReference type="Proteomes" id="UP000198662"/>
    </source>
</evidence>
<dbReference type="Proteomes" id="UP000198662">
    <property type="component" value="Unassembled WGS sequence"/>
</dbReference>
<dbReference type="STRING" id="380244.SAMN05216298_1610"/>
<dbReference type="PANTHER" id="PTHR43817:SF1">
    <property type="entry name" value="HYDROLASE, FAMILY 43, PUTATIVE (AFU_ORTHOLOGUE AFUA_3G01660)-RELATED"/>
    <property type="match status" value="1"/>
</dbReference>
<evidence type="ECO:0000313" key="8">
    <source>
        <dbReference type="EMBL" id="SDK84055.1"/>
    </source>
</evidence>
<accession>A0A1G9F6T8</accession>
<dbReference type="InterPro" id="IPR006710">
    <property type="entry name" value="Glyco_hydro_43"/>
</dbReference>
<evidence type="ECO:0000256" key="6">
    <source>
        <dbReference type="PIRSR" id="PIRSR606710-2"/>
    </source>
</evidence>
<dbReference type="InterPro" id="IPR016828">
    <property type="entry name" value="Alpha-L-arabinofuranosidase"/>
</dbReference>
<comment type="similarity">
    <text evidence="1 7">Belongs to the glycosyl hydrolase 43 family.</text>
</comment>
<organism evidence="8 9">
    <name type="scientific">Glycomyces sambucus</name>
    <dbReference type="NCBI Taxonomy" id="380244"/>
    <lineage>
        <taxon>Bacteria</taxon>
        <taxon>Bacillati</taxon>
        <taxon>Actinomycetota</taxon>
        <taxon>Actinomycetes</taxon>
        <taxon>Glycomycetales</taxon>
        <taxon>Glycomycetaceae</taxon>
        <taxon>Glycomyces</taxon>
    </lineage>
</organism>
<gene>
    <name evidence="8" type="ORF">SAMN05216298_1610</name>
</gene>
<evidence type="ECO:0000256" key="2">
    <source>
        <dbReference type="ARBA" id="ARBA00022729"/>
    </source>
</evidence>
<dbReference type="PIRSF" id="PIRSF025414">
    <property type="entry name" value="Alpha-L-arabinofuranosidase"/>
    <property type="match status" value="1"/>
</dbReference>
<feature type="active site" description="Proton donor" evidence="5">
    <location>
        <position position="204"/>
    </location>
</feature>
<keyword evidence="2" id="KW-0732">Signal</keyword>
<name>A0A1G9F6T8_9ACTN</name>
<sequence>MTDNNLIRGSGAAFPNPFIRERADPQILRHGGRYYFTATVPAYDRIVLRTAATLDGLRTAEESTIWVRHAEGAMGSHIWAPELHRIGGGWYVYFAAGEADTATGDVWRIRMYVLENLSEDPLAGEWTEKGRIATPVDSFSLDATTFAHGGRRYLCWAQHDPGLAGSNTSLYLAELADPWTLAGDPVEISRPELDWETVRFAVNEGPYALVRNGRVFLTYSASGTGAEYCVGLLTADADADLLDAASWSKSPVPVFGTSAAHGIYGPGHNAFTVGEDGRDLLVFHARAYEEVAGDPLDNPDRHCRVQPFTWREDGTPDFGLPLPENA</sequence>
<dbReference type="AlphaFoldDB" id="A0A1G9F6T8"/>
<dbReference type="Gene3D" id="2.115.10.20">
    <property type="entry name" value="Glycosyl hydrolase domain, family 43"/>
    <property type="match status" value="1"/>
</dbReference>
<dbReference type="RefSeq" id="WP_218126323.1">
    <property type="nucleotide sequence ID" value="NZ_FNGF01000002.1"/>
</dbReference>
<evidence type="ECO:0000256" key="3">
    <source>
        <dbReference type="ARBA" id="ARBA00022801"/>
    </source>
</evidence>
<evidence type="ECO:0000256" key="5">
    <source>
        <dbReference type="PIRSR" id="PIRSR606710-1"/>
    </source>
</evidence>
<evidence type="ECO:0000256" key="1">
    <source>
        <dbReference type="ARBA" id="ARBA00009865"/>
    </source>
</evidence>
<protein>
    <submittedName>
        <fullName evidence="8">Beta-xylosidase, GH43 family</fullName>
    </submittedName>
</protein>
<evidence type="ECO:0000256" key="7">
    <source>
        <dbReference type="RuleBase" id="RU361187"/>
    </source>
</evidence>
<proteinExistence type="inferred from homology"/>
<dbReference type="GO" id="GO:0005975">
    <property type="term" value="P:carbohydrate metabolic process"/>
    <property type="evidence" value="ECO:0007669"/>
    <property type="project" value="InterPro"/>
</dbReference>
<reference evidence="9" key="1">
    <citation type="submission" date="2016-10" db="EMBL/GenBank/DDBJ databases">
        <authorList>
            <person name="Varghese N."/>
            <person name="Submissions S."/>
        </authorList>
    </citation>
    <scope>NUCLEOTIDE SEQUENCE [LARGE SCALE GENOMIC DNA]</scope>
    <source>
        <strain evidence="9">CGMCC 4.3147</strain>
    </source>
</reference>
<feature type="active site" description="Proton acceptor" evidence="5">
    <location>
        <position position="24"/>
    </location>
</feature>
<keyword evidence="9" id="KW-1185">Reference proteome</keyword>
<evidence type="ECO:0000256" key="4">
    <source>
        <dbReference type="ARBA" id="ARBA00023295"/>
    </source>
</evidence>
<dbReference type="GO" id="GO:0004553">
    <property type="term" value="F:hydrolase activity, hydrolyzing O-glycosyl compounds"/>
    <property type="evidence" value="ECO:0007669"/>
    <property type="project" value="InterPro"/>
</dbReference>
<dbReference type="EMBL" id="FNGF01000002">
    <property type="protein sequence ID" value="SDK84055.1"/>
    <property type="molecule type" value="Genomic_DNA"/>
</dbReference>